<evidence type="ECO:0008006" key="5">
    <source>
        <dbReference type="Google" id="ProtNLM"/>
    </source>
</evidence>
<keyword evidence="2" id="KW-0472">Membrane</keyword>
<evidence type="ECO:0000313" key="3">
    <source>
        <dbReference type="EMBL" id="MBD7946924.1"/>
    </source>
</evidence>
<feature type="compositionally biased region" description="Polar residues" evidence="1">
    <location>
        <begin position="271"/>
        <end position="292"/>
    </location>
</feature>
<feature type="compositionally biased region" description="Polar residues" evidence="1">
    <location>
        <begin position="206"/>
        <end position="221"/>
    </location>
</feature>
<comment type="caution">
    <text evidence="3">The sequence shown here is derived from an EMBL/GenBank/DDBJ whole genome shotgun (WGS) entry which is preliminary data.</text>
</comment>
<feature type="region of interest" description="Disordered" evidence="1">
    <location>
        <begin position="262"/>
        <end position="298"/>
    </location>
</feature>
<protein>
    <recommendedName>
        <fullName evidence="5">Histidine kinase</fullName>
    </recommendedName>
</protein>
<keyword evidence="2" id="KW-1133">Transmembrane helix</keyword>
<accession>A0ABR8RGI9</accession>
<name>A0ABR8RGI9_9GAMM</name>
<evidence type="ECO:0000256" key="2">
    <source>
        <dbReference type="SAM" id="Phobius"/>
    </source>
</evidence>
<gene>
    <name evidence="3" type="ORF">H9653_02630</name>
</gene>
<proteinExistence type="predicted"/>
<feature type="transmembrane region" description="Helical" evidence="2">
    <location>
        <begin position="6"/>
        <end position="28"/>
    </location>
</feature>
<keyword evidence="2" id="KW-0812">Transmembrane</keyword>
<organism evidence="3 4">
    <name type="scientific">Psychrobacter communis</name>
    <dbReference type="NCBI Taxonomy" id="2762238"/>
    <lineage>
        <taxon>Bacteria</taxon>
        <taxon>Pseudomonadati</taxon>
        <taxon>Pseudomonadota</taxon>
        <taxon>Gammaproteobacteria</taxon>
        <taxon>Moraxellales</taxon>
        <taxon>Moraxellaceae</taxon>
        <taxon>Psychrobacter</taxon>
    </lineage>
</organism>
<feature type="transmembrane region" description="Helical" evidence="2">
    <location>
        <begin position="136"/>
        <end position="156"/>
    </location>
</feature>
<evidence type="ECO:0000256" key="1">
    <source>
        <dbReference type="SAM" id="MobiDB-lite"/>
    </source>
</evidence>
<evidence type="ECO:0000313" key="4">
    <source>
        <dbReference type="Proteomes" id="UP000606724"/>
    </source>
</evidence>
<feature type="region of interest" description="Disordered" evidence="1">
    <location>
        <begin position="191"/>
        <end position="226"/>
    </location>
</feature>
<dbReference type="RefSeq" id="WP_191690263.1">
    <property type="nucleotide sequence ID" value="NZ_JACSQR010000004.1"/>
</dbReference>
<sequence length="501" mass="55503">MTYLAPRQGLFAIILLVSFCLQTLLLVISTDQQLSNSRAQKGEQMVAQLIDEARLSLENKDRVSLSVIANRYTSEQDVTRILIKDNNGDVLVPVGNAPMQQGDTISQIATKGDAVIGSVALTLKDISKGEIIAMQWPFVIGSMLLHLLLWLIYGYIARPTKEQINALSRDIQDLHREQYRQIDQREFARGYERNLERGDETEDVSTESASVANAAATSRNPNADKSDLLRKLDIHSAVNQYVRGQQGQNLELDATHDTTARAMSNDGADNLQDQLTAGNANNHDSHRPNGSNGMARLSANRPFDSVSVQIVFHDEFNMLERLAPSQRLPYLALCTQLLNQAVTELLKQPLLLGVSAINEPHFDESGAYVMLKADNSHAKVALAGVMLAKLYLMLNKIIHDKHIELSRFALPAKAGVSDNAQVEAMSHLLESVGKKEQMLILLPNAGIKQINHHVQLQSVMRPTTVYERECAIFDGGNDAMIQRLADVRNAVLMIEETEEQG</sequence>
<dbReference type="Proteomes" id="UP000606724">
    <property type="component" value="Unassembled WGS sequence"/>
</dbReference>
<keyword evidence="4" id="KW-1185">Reference proteome</keyword>
<dbReference type="EMBL" id="JACSQR010000004">
    <property type="protein sequence ID" value="MBD7946924.1"/>
    <property type="molecule type" value="Genomic_DNA"/>
</dbReference>
<reference evidence="3 4" key="1">
    <citation type="submission" date="2020-08" db="EMBL/GenBank/DDBJ databases">
        <title>A Genomic Blueprint of the Chicken Gut Microbiome.</title>
        <authorList>
            <person name="Gilroy R."/>
            <person name="Ravi A."/>
            <person name="Getino M."/>
            <person name="Pursley I."/>
            <person name="Horton D.L."/>
            <person name="Alikhan N.-F."/>
            <person name="Baker D."/>
            <person name="Gharbi K."/>
            <person name="Hall N."/>
            <person name="Watson M."/>
            <person name="Adriaenssens E.M."/>
            <person name="Foster-Nyarko E."/>
            <person name="Jarju S."/>
            <person name="Secka A."/>
            <person name="Antonio M."/>
            <person name="Oren A."/>
            <person name="Chaudhuri R."/>
            <person name="La Ragione R.M."/>
            <person name="Hildebrand F."/>
            <person name="Pallen M.J."/>
        </authorList>
    </citation>
    <scope>NUCLEOTIDE SEQUENCE [LARGE SCALE GENOMIC DNA]</scope>
    <source>
        <strain evidence="3 4">Sa4CVA2</strain>
    </source>
</reference>